<evidence type="ECO:0000256" key="3">
    <source>
        <dbReference type="ARBA" id="ARBA00022729"/>
    </source>
</evidence>
<evidence type="ECO:0000313" key="7">
    <source>
        <dbReference type="EMBL" id="KAL3615183.1"/>
    </source>
</evidence>
<dbReference type="InterPro" id="IPR050581">
    <property type="entry name" value="CRR_secretory_protein"/>
</dbReference>
<keyword evidence="3" id="KW-0732">Signal</keyword>
<gene>
    <name evidence="7" type="ORF">CASFOL_040844</name>
</gene>
<dbReference type="PANTHER" id="PTHR32411">
    <property type="entry name" value="CYSTEINE-RICH REPEAT SECRETORY PROTEIN 38-RELATED"/>
    <property type="match status" value="1"/>
</dbReference>
<dbReference type="AlphaFoldDB" id="A0ABD3BDA5"/>
<keyword evidence="2" id="KW-0964">Secreted</keyword>
<dbReference type="PANTHER" id="PTHR32411:SF43">
    <property type="entry name" value="CYSTEINE-RICH REPEAT SECRETORY PROTEIN 38"/>
    <property type="match status" value="1"/>
</dbReference>
<evidence type="ECO:0000256" key="5">
    <source>
        <dbReference type="ARBA" id="ARBA00038515"/>
    </source>
</evidence>
<dbReference type="Proteomes" id="UP001632038">
    <property type="component" value="Unassembled WGS sequence"/>
</dbReference>
<protein>
    <recommendedName>
        <fullName evidence="6">Gnk2-homologous domain-containing protein</fullName>
    </recommendedName>
</protein>
<feature type="domain" description="Gnk2-homologous" evidence="6">
    <location>
        <begin position="147"/>
        <end position="257"/>
    </location>
</feature>
<dbReference type="GO" id="GO:0005576">
    <property type="term" value="C:extracellular region"/>
    <property type="evidence" value="ECO:0007669"/>
    <property type="project" value="UniProtKB-SubCell"/>
</dbReference>
<dbReference type="Pfam" id="PF01657">
    <property type="entry name" value="Stress-antifung"/>
    <property type="match status" value="2"/>
</dbReference>
<dbReference type="Gene3D" id="3.30.430.20">
    <property type="entry name" value="Gnk2 domain, C-X8-C-X2-C motif"/>
    <property type="match status" value="2"/>
</dbReference>
<evidence type="ECO:0000256" key="4">
    <source>
        <dbReference type="ARBA" id="ARBA00022737"/>
    </source>
</evidence>
<accession>A0ABD3BDA5</accession>
<dbReference type="InterPro" id="IPR002902">
    <property type="entry name" value="GNK2"/>
</dbReference>
<sequence length="260" mass="29445">MSYNNNYLITCIILIFITTVFLLNNIPIAFSIDEDTELGYKCLSSNEPFNSIYNQTLETVMNNLITNTATVPFRGGYSAAIKKGDDYNWVYGHAMCRGDVSADECQACIENAANTLIDTTHCPNNRSAIVWRNYCMVKYSDVDFLGKIDTDDNITMYNSTGLNWGYNTVEKFFRNLTQVANKSPMKFAHGSMEEYELGSLYQLYGMVQCTLDLILRPDDCVTCLNLAIEGLSKCCDTKQDGRIVYGSCNVRFEMYNFLKS</sequence>
<dbReference type="PROSITE" id="PS51473">
    <property type="entry name" value="GNK2"/>
    <property type="match status" value="2"/>
</dbReference>
<keyword evidence="4" id="KW-0677">Repeat</keyword>
<evidence type="ECO:0000259" key="6">
    <source>
        <dbReference type="PROSITE" id="PS51473"/>
    </source>
</evidence>
<evidence type="ECO:0000256" key="2">
    <source>
        <dbReference type="ARBA" id="ARBA00022525"/>
    </source>
</evidence>
<comment type="caution">
    <text evidence="7">The sequence shown here is derived from an EMBL/GenBank/DDBJ whole genome shotgun (WGS) entry which is preliminary data.</text>
</comment>
<reference evidence="8" key="1">
    <citation type="journal article" date="2024" name="IScience">
        <title>Strigolactones Initiate the Formation of Haustorium-like Structures in Castilleja.</title>
        <authorList>
            <person name="Buerger M."/>
            <person name="Peterson D."/>
            <person name="Chory J."/>
        </authorList>
    </citation>
    <scope>NUCLEOTIDE SEQUENCE [LARGE SCALE GENOMIC DNA]</scope>
</reference>
<dbReference type="EMBL" id="JAVIJP010000100">
    <property type="protein sequence ID" value="KAL3615183.1"/>
    <property type="molecule type" value="Genomic_DNA"/>
</dbReference>
<comment type="similarity">
    <text evidence="5">Belongs to the cysteine-rich repeat secretory protein family.</text>
</comment>
<name>A0ABD3BDA5_9LAMI</name>
<evidence type="ECO:0000256" key="1">
    <source>
        <dbReference type="ARBA" id="ARBA00004613"/>
    </source>
</evidence>
<evidence type="ECO:0000313" key="8">
    <source>
        <dbReference type="Proteomes" id="UP001632038"/>
    </source>
</evidence>
<proteinExistence type="inferred from homology"/>
<comment type="subcellular location">
    <subcellularLocation>
        <location evidence="1">Secreted</location>
    </subcellularLocation>
</comment>
<organism evidence="7 8">
    <name type="scientific">Castilleja foliolosa</name>
    <dbReference type="NCBI Taxonomy" id="1961234"/>
    <lineage>
        <taxon>Eukaryota</taxon>
        <taxon>Viridiplantae</taxon>
        <taxon>Streptophyta</taxon>
        <taxon>Embryophyta</taxon>
        <taxon>Tracheophyta</taxon>
        <taxon>Spermatophyta</taxon>
        <taxon>Magnoliopsida</taxon>
        <taxon>eudicotyledons</taxon>
        <taxon>Gunneridae</taxon>
        <taxon>Pentapetalae</taxon>
        <taxon>asterids</taxon>
        <taxon>lamiids</taxon>
        <taxon>Lamiales</taxon>
        <taxon>Orobanchaceae</taxon>
        <taxon>Pedicularideae</taxon>
        <taxon>Castillejinae</taxon>
        <taxon>Castilleja</taxon>
    </lineage>
</organism>
<keyword evidence="8" id="KW-1185">Reference proteome</keyword>
<dbReference type="CDD" id="cd23509">
    <property type="entry name" value="Gnk2-like"/>
    <property type="match status" value="2"/>
</dbReference>
<dbReference type="InterPro" id="IPR038408">
    <property type="entry name" value="GNK2_sf"/>
</dbReference>
<feature type="domain" description="Gnk2-homologous" evidence="6">
    <location>
        <begin position="35"/>
        <end position="144"/>
    </location>
</feature>